<name>A0AA38VTW4_9PEZI</name>
<dbReference type="FunFam" id="1.20.58.340:FF:000027">
    <property type="entry name" value="CorA family metal ion transporter (Eurofung)"/>
    <property type="match status" value="1"/>
</dbReference>
<proteinExistence type="inferred from homology"/>
<evidence type="ECO:0000256" key="1">
    <source>
        <dbReference type="ARBA" id="ARBA00004141"/>
    </source>
</evidence>
<dbReference type="GO" id="GO:0005886">
    <property type="term" value="C:plasma membrane"/>
    <property type="evidence" value="ECO:0007669"/>
    <property type="project" value="TreeGrafter"/>
</dbReference>
<evidence type="ECO:0000256" key="2">
    <source>
        <dbReference type="ARBA" id="ARBA00009765"/>
    </source>
</evidence>
<dbReference type="PANTHER" id="PTHR21535:SF55">
    <property type="entry name" value="MAGNESIUM TRANSPORTER ALR1-RELATED"/>
    <property type="match status" value="1"/>
</dbReference>
<dbReference type="Gene3D" id="1.20.58.340">
    <property type="entry name" value="Magnesium transport protein CorA, transmembrane region"/>
    <property type="match status" value="2"/>
</dbReference>
<dbReference type="PANTHER" id="PTHR21535">
    <property type="entry name" value="MAGNESIUM AND COBALT TRANSPORT PROTEIN/MITOCHONDRIAL IMPORT INNER MEMBRANE TRANSLOCASE SUBUNIT TIM8"/>
    <property type="match status" value="1"/>
</dbReference>
<organism evidence="8 9">
    <name type="scientific">Coniochaeta hoffmannii</name>
    <dbReference type="NCBI Taxonomy" id="91930"/>
    <lineage>
        <taxon>Eukaryota</taxon>
        <taxon>Fungi</taxon>
        <taxon>Dikarya</taxon>
        <taxon>Ascomycota</taxon>
        <taxon>Pezizomycotina</taxon>
        <taxon>Sordariomycetes</taxon>
        <taxon>Sordariomycetidae</taxon>
        <taxon>Coniochaetales</taxon>
        <taxon>Coniochaetaceae</taxon>
        <taxon>Coniochaeta</taxon>
    </lineage>
</organism>
<dbReference type="GO" id="GO:0010961">
    <property type="term" value="P:intracellular magnesium ion homeostasis"/>
    <property type="evidence" value="ECO:0007669"/>
    <property type="project" value="TreeGrafter"/>
</dbReference>
<dbReference type="Proteomes" id="UP001174691">
    <property type="component" value="Unassembled WGS sequence"/>
</dbReference>
<evidence type="ECO:0000313" key="9">
    <source>
        <dbReference type="Proteomes" id="UP001174691"/>
    </source>
</evidence>
<dbReference type="InterPro" id="IPR002523">
    <property type="entry name" value="MgTranspt_CorA/ZnTranspt_ZntB"/>
</dbReference>
<evidence type="ECO:0000256" key="5">
    <source>
        <dbReference type="ARBA" id="ARBA00023136"/>
    </source>
</evidence>
<dbReference type="InterPro" id="IPR045861">
    <property type="entry name" value="CorA_cytoplasmic_dom"/>
</dbReference>
<keyword evidence="9" id="KW-1185">Reference proteome</keyword>
<accession>A0AA38VTW4</accession>
<comment type="subcellular location">
    <subcellularLocation>
        <location evidence="1">Membrane</location>
        <topology evidence="1">Multi-pass membrane protein</topology>
    </subcellularLocation>
</comment>
<evidence type="ECO:0000256" key="7">
    <source>
        <dbReference type="SAM" id="Phobius"/>
    </source>
</evidence>
<protein>
    <submittedName>
        <fullName evidence="8">Magnesium transporter ALR2</fullName>
    </submittedName>
</protein>
<comment type="similarity">
    <text evidence="2">Belongs to the CorA metal ion transporter (MIT) (TC 1.A.35) family.</text>
</comment>
<feature type="compositionally biased region" description="Polar residues" evidence="6">
    <location>
        <begin position="104"/>
        <end position="116"/>
    </location>
</feature>
<feature type="region of interest" description="Disordered" evidence="6">
    <location>
        <begin position="1"/>
        <end position="118"/>
    </location>
</feature>
<dbReference type="SUPFAM" id="SSF143865">
    <property type="entry name" value="CorA soluble domain-like"/>
    <property type="match status" value="1"/>
</dbReference>
<dbReference type="InterPro" id="IPR045863">
    <property type="entry name" value="CorA_TM1_TM2"/>
</dbReference>
<dbReference type="AlphaFoldDB" id="A0AA38VTW4"/>
<evidence type="ECO:0000313" key="8">
    <source>
        <dbReference type="EMBL" id="KAJ9145199.1"/>
    </source>
</evidence>
<feature type="compositionally biased region" description="Acidic residues" evidence="6">
    <location>
        <begin position="29"/>
        <end position="38"/>
    </location>
</feature>
<gene>
    <name evidence="8" type="ORF">NKR19_g6152</name>
</gene>
<dbReference type="EMBL" id="JANBVN010000092">
    <property type="protein sequence ID" value="KAJ9145199.1"/>
    <property type="molecule type" value="Genomic_DNA"/>
</dbReference>
<dbReference type="InterPro" id="IPR044089">
    <property type="entry name" value="Alr1-like"/>
</dbReference>
<dbReference type="SUPFAM" id="SSF144083">
    <property type="entry name" value="Magnesium transport protein CorA, transmembrane region"/>
    <property type="match status" value="1"/>
</dbReference>
<reference evidence="8" key="1">
    <citation type="submission" date="2022-07" db="EMBL/GenBank/DDBJ databases">
        <title>Fungi with potential for degradation of polypropylene.</title>
        <authorList>
            <person name="Gostincar C."/>
        </authorList>
    </citation>
    <scope>NUCLEOTIDE SEQUENCE</scope>
    <source>
        <strain evidence="8">EXF-13287</strain>
    </source>
</reference>
<dbReference type="GO" id="GO:0015095">
    <property type="term" value="F:magnesium ion transmembrane transporter activity"/>
    <property type="evidence" value="ECO:0007669"/>
    <property type="project" value="InterPro"/>
</dbReference>
<feature type="transmembrane region" description="Helical" evidence="7">
    <location>
        <begin position="547"/>
        <end position="568"/>
    </location>
</feature>
<keyword evidence="4 7" id="KW-1133">Transmembrane helix</keyword>
<dbReference type="CDD" id="cd12829">
    <property type="entry name" value="Alr1p-like"/>
    <property type="match status" value="1"/>
</dbReference>
<keyword evidence="3 7" id="KW-0812">Transmembrane</keyword>
<feature type="compositionally biased region" description="Basic and acidic residues" evidence="6">
    <location>
        <begin position="71"/>
        <end position="82"/>
    </location>
</feature>
<keyword evidence="5 7" id="KW-0472">Membrane</keyword>
<comment type="caution">
    <text evidence="8">The sequence shown here is derived from an EMBL/GenBank/DDBJ whole genome shotgun (WGS) entry which is preliminary data.</text>
</comment>
<evidence type="ECO:0000256" key="6">
    <source>
        <dbReference type="SAM" id="MobiDB-lite"/>
    </source>
</evidence>
<dbReference type="Pfam" id="PF01544">
    <property type="entry name" value="CorA"/>
    <property type="match status" value="1"/>
</dbReference>
<sequence length="574" mass="64294">MDDHRSQSPAIQPLNSGQALRSTLRIQDFDETAADEGPLDASPGRRRGRQATIASTERRAVSPPSSVKAFAEARRREREHEQGTSSSEPNKGEAQGSEEDGLARTTSNGSCPSQWSRLHVLGDDSGRAATNRFAEEDAPDAVQEERWKDKLHIDFDCLETLLAKSEESQQPTFRVFPNLRPDATALPHLPTMTADGDLIDVPSDQEKEECAAPSVRGPRQPADPNRFSFFSTAWESTIHAAVFGDLVLPGEDLQNLFRFPKGDMDGVWWLNVNNPTEEEIRVIGKAFGIHPLTIEDINTKENREKIELFPTYYFASFTSFNCVNHASGIQYTPFNIYAVVFREGTLSFSFTPNTHASQVRTRISRLKDCASLSSDWICYALIDDIVDSFAPAIRQIEHDADTIEDEMYIARLVDMQVFLRKIGMARRNVMGLMRLLGGKADVLRGFAKRCNENYKVTPHTDIGLYLGDIEDHGITMMNNLVHFDKMLSRSQSNYLAQLSIDRIAQGNQTNESLSRVTVIATILVPLNVICGLFGMNVNVPWQDEDNVNAWLGILSGIILFPLLCLLIARRLRYI</sequence>
<evidence type="ECO:0000256" key="3">
    <source>
        <dbReference type="ARBA" id="ARBA00022692"/>
    </source>
</evidence>
<dbReference type="Gene3D" id="3.30.460.20">
    <property type="entry name" value="CorA soluble domain-like"/>
    <property type="match status" value="1"/>
</dbReference>
<evidence type="ECO:0000256" key="4">
    <source>
        <dbReference type="ARBA" id="ARBA00022989"/>
    </source>
</evidence>
<feature type="transmembrane region" description="Helical" evidence="7">
    <location>
        <begin position="516"/>
        <end position="535"/>
    </location>
</feature>
<feature type="compositionally biased region" description="Polar residues" evidence="6">
    <location>
        <begin position="7"/>
        <end position="25"/>
    </location>
</feature>